<protein>
    <recommendedName>
        <fullName evidence="4">DUF2065 domain-containing protein</fullName>
    </recommendedName>
</protein>
<keyword evidence="1" id="KW-0472">Membrane</keyword>
<name>A0ABM6JP36_9GAMM</name>
<keyword evidence="1" id="KW-1133">Transmembrane helix</keyword>
<feature type="transmembrane region" description="Helical" evidence="1">
    <location>
        <begin position="6"/>
        <end position="24"/>
    </location>
</feature>
<dbReference type="PANTHER" id="PTHR38602">
    <property type="entry name" value="INNER MEMBRANE PROTEIN-RELATED"/>
    <property type="match status" value="1"/>
</dbReference>
<organism evidence="2 3">
    <name type="scientific">Shewanella japonica</name>
    <dbReference type="NCBI Taxonomy" id="93973"/>
    <lineage>
        <taxon>Bacteria</taxon>
        <taxon>Pseudomonadati</taxon>
        <taxon>Pseudomonadota</taxon>
        <taxon>Gammaproteobacteria</taxon>
        <taxon>Alteromonadales</taxon>
        <taxon>Shewanellaceae</taxon>
        <taxon>Shewanella</taxon>
    </lineage>
</organism>
<dbReference type="PANTHER" id="PTHR38602:SF1">
    <property type="entry name" value="INNER MEMBRANE PROTEIN"/>
    <property type="match status" value="1"/>
</dbReference>
<dbReference type="RefSeq" id="WP_055023462.1">
    <property type="nucleotide sequence ID" value="NZ_CANMJJ010000028.1"/>
</dbReference>
<gene>
    <name evidence="2" type="ORF">SJ2017_3619</name>
</gene>
<evidence type="ECO:0000313" key="2">
    <source>
        <dbReference type="EMBL" id="ARD23867.1"/>
    </source>
</evidence>
<dbReference type="Proteomes" id="UP000191820">
    <property type="component" value="Chromosome"/>
</dbReference>
<dbReference type="InterPro" id="IPR019201">
    <property type="entry name" value="DUF2065"/>
</dbReference>
<proteinExistence type="predicted"/>
<sequence length="62" mass="6859">MDYQMLMLVIGTVLVIEGVGPLLFPEQWKKYLAEISLQNKNVLRRLGGSLVSAGVVLLIIFA</sequence>
<dbReference type="EMBL" id="CP020472">
    <property type="protein sequence ID" value="ARD23867.1"/>
    <property type="molecule type" value="Genomic_DNA"/>
</dbReference>
<accession>A0ABM6JP36</accession>
<keyword evidence="3" id="KW-1185">Reference proteome</keyword>
<feature type="transmembrane region" description="Helical" evidence="1">
    <location>
        <begin position="45"/>
        <end position="61"/>
    </location>
</feature>
<evidence type="ECO:0008006" key="4">
    <source>
        <dbReference type="Google" id="ProtNLM"/>
    </source>
</evidence>
<keyword evidence="1" id="KW-0812">Transmembrane</keyword>
<dbReference type="Pfam" id="PF09838">
    <property type="entry name" value="DUF2065"/>
    <property type="match status" value="1"/>
</dbReference>
<evidence type="ECO:0000313" key="3">
    <source>
        <dbReference type="Proteomes" id="UP000191820"/>
    </source>
</evidence>
<reference evidence="2 3" key="1">
    <citation type="submission" date="2017-03" db="EMBL/GenBank/DDBJ databases">
        <title>Genome sequencing of Shewanella japonica KCTC 22435.</title>
        <authorList>
            <person name="Kim K.M."/>
        </authorList>
    </citation>
    <scope>NUCLEOTIDE SEQUENCE [LARGE SCALE GENOMIC DNA]</scope>
    <source>
        <strain evidence="2 3">KCTC 22435</strain>
    </source>
</reference>
<evidence type="ECO:0000256" key="1">
    <source>
        <dbReference type="SAM" id="Phobius"/>
    </source>
</evidence>